<dbReference type="Gene3D" id="2.160.20.10">
    <property type="entry name" value="Single-stranded right-handed beta-helix, Pectin lyase-like"/>
    <property type="match status" value="2"/>
</dbReference>
<dbReference type="InterPro" id="IPR006626">
    <property type="entry name" value="PbH1"/>
</dbReference>
<evidence type="ECO:0000256" key="2">
    <source>
        <dbReference type="ARBA" id="ARBA00022737"/>
    </source>
</evidence>
<dbReference type="PANTHER" id="PTHR22990">
    <property type="entry name" value="F-BOX ONLY PROTEIN"/>
    <property type="match status" value="1"/>
</dbReference>
<accession>A0A7G9Z3V7</accession>
<dbReference type="InterPro" id="IPR022441">
    <property type="entry name" value="Para_beta_helix_rpt-2"/>
</dbReference>
<dbReference type="SUPFAM" id="SSF51126">
    <property type="entry name" value="Pectin lyase-like"/>
    <property type="match status" value="1"/>
</dbReference>
<gene>
    <name evidence="5" type="ORF">MCEIKFBD_00002</name>
</gene>
<dbReference type="InterPro" id="IPR012334">
    <property type="entry name" value="Pectin_lyas_fold"/>
</dbReference>
<evidence type="ECO:0000256" key="3">
    <source>
        <dbReference type="ARBA" id="ARBA00022786"/>
    </source>
</evidence>
<evidence type="ECO:0000256" key="1">
    <source>
        <dbReference type="ARBA" id="ARBA00004906"/>
    </source>
</evidence>
<feature type="domain" description="Right handed beta helix" evidence="4">
    <location>
        <begin position="92"/>
        <end position="256"/>
    </location>
</feature>
<comment type="pathway">
    <text evidence="1">Protein modification; protein ubiquitination.</text>
</comment>
<dbReference type="InterPro" id="IPR011050">
    <property type="entry name" value="Pectin_lyase_fold/virulence"/>
</dbReference>
<feature type="domain" description="Right handed beta helix" evidence="4">
    <location>
        <begin position="257"/>
        <end position="333"/>
    </location>
</feature>
<reference evidence="5" key="1">
    <citation type="submission" date="2020-06" db="EMBL/GenBank/DDBJ databases">
        <title>Unique genomic features of the anaerobic methanotrophic archaea.</title>
        <authorList>
            <person name="Chadwick G.L."/>
            <person name="Skennerton C.T."/>
            <person name="Laso-Perez R."/>
            <person name="Leu A.O."/>
            <person name="Speth D.R."/>
            <person name="Yu H."/>
            <person name="Morgan-Lang C."/>
            <person name="Hatzenpichler R."/>
            <person name="Goudeau D."/>
            <person name="Malmstrom R."/>
            <person name="Brazelton W.J."/>
            <person name="Woyke T."/>
            <person name="Hallam S.J."/>
            <person name="Tyson G.W."/>
            <person name="Wegener G."/>
            <person name="Boetius A."/>
            <person name="Orphan V."/>
        </authorList>
    </citation>
    <scope>NUCLEOTIDE SEQUENCE</scope>
</reference>
<evidence type="ECO:0000259" key="4">
    <source>
        <dbReference type="Pfam" id="PF13229"/>
    </source>
</evidence>
<organism evidence="5">
    <name type="scientific">Candidatus Methanophaga sp. ANME-1 ERB7</name>
    <dbReference type="NCBI Taxonomy" id="2759913"/>
    <lineage>
        <taxon>Archaea</taxon>
        <taxon>Methanobacteriati</taxon>
        <taxon>Methanobacteriota</taxon>
        <taxon>Stenosarchaea group</taxon>
        <taxon>Methanomicrobia</taxon>
        <taxon>Candidatus Methanophagales</taxon>
        <taxon>Candidatus Methanophagaceae</taxon>
        <taxon>Candidatus Methanophaga</taxon>
    </lineage>
</organism>
<dbReference type="InterPro" id="IPR039448">
    <property type="entry name" value="Beta_helix"/>
</dbReference>
<sequence length="498" mass="54004">MSCGSKKRIGIAIGVAFTVLVLLLSGMASAEQIDIPADYATIQSGLDHARPGDTIYVHAGTYHERPLKIFTPNITLIGADAIIEGDGHDVCLYINARGVKISGFVVQNGERGIWLEDSTACVITNNTVFNNRGKGSPNTVIHEGHGIGLTSSSNCIIANNTIHSNSAYGIALFQACNNVISGNRCDRNRDYQIILGTDSCNNTITENTLSGSVYGHGIYIFTRSNNNVVTKNVIFNNSNSGINILHSAHHNLISDNILKSNIMGLWIGSILSASNGNIIANNTVTSNQRRGIEVSGDENEIINNTVVGNKEGIYIREGAGNRIYHNHLNNRKNAYDGESNIWDNGYPAGGNYWSDYPNPDIYMGVGQDESGNDGIGDIPYIIDENSRDNYPFIWIYIPPISISNVTVSPATASVGTQITVCAYVSAISGVDDGGVIAEFTRDGSVVEQIRLHDHNKDGRYCNYRYFTEPGIYHMDVIAADRDGRVMALEDAATFVIID</sequence>
<protein>
    <recommendedName>
        <fullName evidence="4">Right handed beta helix domain-containing protein</fullName>
    </recommendedName>
</protein>
<dbReference type="SMART" id="SM00710">
    <property type="entry name" value="PbH1"/>
    <property type="match status" value="9"/>
</dbReference>
<dbReference type="PANTHER" id="PTHR22990:SF15">
    <property type="entry name" value="F-BOX ONLY PROTEIN 10"/>
    <property type="match status" value="1"/>
</dbReference>
<evidence type="ECO:0000313" key="5">
    <source>
        <dbReference type="EMBL" id="QNO54941.1"/>
    </source>
</evidence>
<keyword evidence="2" id="KW-0677">Repeat</keyword>
<keyword evidence="3" id="KW-0833">Ubl conjugation pathway</keyword>
<dbReference type="NCBIfam" id="TIGR03804">
    <property type="entry name" value="para_beta_helix"/>
    <property type="match status" value="4"/>
</dbReference>
<dbReference type="AlphaFoldDB" id="A0A7G9Z3V7"/>
<dbReference type="EMBL" id="MT631599">
    <property type="protein sequence ID" value="QNO54941.1"/>
    <property type="molecule type" value="Genomic_DNA"/>
</dbReference>
<dbReference type="InterPro" id="IPR051550">
    <property type="entry name" value="SCF-Subunits/Alg-Epimerases"/>
</dbReference>
<dbReference type="Pfam" id="PF13229">
    <property type="entry name" value="Beta_helix"/>
    <property type="match status" value="2"/>
</dbReference>
<name>A0A7G9Z3V7_9EURY</name>
<proteinExistence type="predicted"/>